<evidence type="ECO:0000313" key="1">
    <source>
        <dbReference type="EMBL" id="CAA9258849.1"/>
    </source>
</evidence>
<proteinExistence type="predicted"/>
<protein>
    <submittedName>
        <fullName evidence="1">Uncharacterized protein</fullName>
    </submittedName>
</protein>
<gene>
    <name evidence="1" type="ORF">AVDCRST_MAG54-2377</name>
</gene>
<sequence length="71" mass="7778">MWHWARPGAVSFDGARRLLLPAGAVRAKATAIACFTTQIAPLSPDPRDAVILAEPVLARFRRDAEIVWGPR</sequence>
<dbReference type="AlphaFoldDB" id="A0A6J4IU57"/>
<name>A0A6J4IU57_9PSEU</name>
<accession>A0A6J4IU57</accession>
<dbReference type="EMBL" id="CADCTH010000306">
    <property type="protein sequence ID" value="CAA9258849.1"/>
    <property type="molecule type" value="Genomic_DNA"/>
</dbReference>
<organism evidence="1">
    <name type="scientific">uncultured Actinomycetospora sp</name>
    <dbReference type="NCBI Taxonomy" id="1135996"/>
    <lineage>
        <taxon>Bacteria</taxon>
        <taxon>Bacillati</taxon>
        <taxon>Actinomycetota</taxon>
        <taxon>Actinomycetes</taxon>
        <taxon>Pseudonocardiales</taxon>
        <taxon>Pseudonocardiaceae</taxon>
        <taxon>Actinomycetospora</taxon>
        <taxon>environmental samples</taxon>
    </lineage>
</organism>
<reference evidence="1" key="1">
    <citation type="submission" date="2020-02" db="EMBL/GenBank/DDBJ databases">
        <authorList>
            <person name="Meier V. D."/>
        </authorList>
    </citation>
    <scope>NUCLEOTIDE SEQUENCE</scope>
    <source>
        <strain evidence="1">AVDCRST_MAG54</strain>
    </source>
</reference>